<feature type="repeat" description="TPR" evidence="3">
    <location>
        <begin position="222"/>
        <end position="255"/>
    </location>
</feature>
<dbReference type="Gene3D" id="1.25.40.10">
    <property type="entry name" value="Tetratricopeptide repeat domain"/>
    <property type="match status" value="3"/>
</dbReference>
<dbReference type="InterPro" id="IPR011990">
    <property type="entry name" value="TPR-like_helical_dom_sf"/>
</dbReference>
<dbReference type="Pfam" id="PF12895">
    <property type="entry name" value="ANAPC3"/>
    <property type="match status" value="1"/>
</dbReference>
<dbReference type="SUPFAM" id="SSF48452">
    <property type="entry name" value="TPR-like"/>
    <property type="match status" value="2"/>
</dbReference>
<feature type="repeat" description="TPR" evidence="3">
    <location>
        <begin position="326"/>
        <end position="359"/>
    </location>
</feature>
<dbReference type="OrthoDB" id="2427553at2759"/>
<proteinExistence type="predicted"/>
<evidence type="ECO:0000256" key="3">
    <source>
        <dbReference type="PROSITE-ProRule" id="PRU00339"/>
    </source>
</evidence>
<dbReference type="Pfam" id="PF07719">
    <property type="entry name" value="TPR_2"/>
    <property type="match status" value="1"/>
</dbReference>
<dbReference type="GO" id="GO:0046813">
    <property type="term" value="P:receptor-mediated virion attachment to host cell"/>
    <property type="evidence" value="ECO:0007669"/>
    <property type="project" value="TreeGrafter"/>
</dbReference>
<evidence type="ECO:0000313" key="5">
    <source>
        <dbReference type="Proteomes" id="UP000265703"/>
    </source>
</evidence>
<dbReference type="InterPro" id="IPR019734">
    <property type="entry name" value="TPR_rpt"/>
</dbReference>
<feature type="repeat" description="TPR" evidence="3">
    <location>
        <begin position="292"/>
        <end position="325"/>
    </location>
</feature>
<dbReference type="InterPro" id="IPR013105">
    <property type="entry name" value="TPR_2"/>
</dbReference>
<reference evidence="4 5" key="1">
    <citation type="submission" date="2018-06" db="EMBL/GenBank/DDBJ databases">
        <title>Comparative genomics reveals the genomic features of Rhizophagus irregularis, R. cerebriforme, R. diaphanum and Gigaspora rosea, and their symbiotic lifestyle signature.</title>
        <authorList>
            <person name="Morin E."/>
            <person name="San Clemente H."/>
            <person name="Chen E.C.H."/>
            <person name="De La Providencia I."/>
            <person name="Hainaut M."/>
            <person name="Kuo A."/>
            <person name="Kohler A."/>
            <person name="Murat C."/>
            <person name="Tang N."/>
            <person name="Roy S."/>
            <person name="Loubradou J."/>
            <person name="Henrissat B."/>
            <person name="Grigoriev I.V."/>
            <person name="Corradi N."/>
            <person name="Roux C."/>
            <person name="Martin F.M."/>
        </authorList>
    </citation>
    <scope>NUCLEOTIDE SEQUENCE [LARGE SCALE GENOMIC DNA]</scope>
    <source>
        <strain evidence="4 5">DAOM 227022</strain>
    </source>
</reference>
<protein>
    <submittedName>
        <fullName evidence="4">Uncharacterized protein</fullName>
    </submittedName>
</protein>
<organism evidence="4 5">
    <name type="scientific">Glomus cerebriforme</name>
    <dbReference type="NCBI Taxonomy" id="658196"/>
    <lineage>
        <taxon>Eukaryota</taxon>
        <taxon>Fungi</taxon>
        <taxon>Fungi incertae sedis</taxon>
        <taxon>Mucoromycota</taxon>
        <taxon>Glomeromycotina</taxon>
        <taxon>Glomeromycetes</taxon>
        <taxon>Glomerales</taxon>
        <taxon>Glomeraceae</taxon>
        <taxon>Glomus</taxon>
    </lineage>
</organism>
<dbReference type="Pfam" id="PF13181">
    <property type="entry name" value="TPR_8"/>
    <property type="match status" value="1"/>
</dbReference>
<dbReference type="STRING" id="658196.A0A397TGQ3"/>
<keyword evidence="2 3" id="KW-0802">TPR repeat</keyword>
<accession>A0A397TGQ3</accession>
<keyword evidence="5" id="KW-1185">Reference proteome</keyword>
<dbReference type="SMART" id="SM00028">
    <property type="entry name" value="TPR"/>
    <property type="match status" value="5"/>
</dbReference>
<name>A0A397TGQ3_9GLOM</name>
<sequence length="685" mass="81238">MTCPISIEPTDQLCIFKCQHILSLNNLKKLKQKICPQCKEKIEDNDIRYLPQNSIYKNLYSKFFEAGHILPIIELEDSKQSDSDSDNSEVDLILTKKKKIMNVIKSNSNILLSSIIPKISKKQHLTYQNVLNELNEKNYTKAEYWCKEFLNTFPKSYSIRCILAYTYRCLDNYEKAHIFLKEAIELKEKKQIAYFIRGEIFFRQGEYDKAINDLQKSKAKINNLYIIIGNSYILQADYYSARDYYNIALKNDPNNYLCLKNCAYCYEKCKNYSNNDVLKTLDKLLYINDKDSLILCYYGEILSKMGKYYNAIEYFSKGNDIDPENIHILIKRAVAYYVLQEYDEALSDLDKVIQLDPLNSLTYYYKSLTYHTKQDADNTSIAYNKFTELVSDDILAKIQLYHLEYLLNKNSSEDLNHILAKINQISNIENYKTLLLIRCKIYIELKKFNEAKLDFDKLCFYDISFIYSLREYSDFWSYLCKIYQVNNKFTELGIVNEFSKCMYQEMEIYFISNLINLNKKLCHFQESDANSLSGQVLCSKNEEFRLDLPALYSGYYNIIWKINVKKILSEDCFIKFIVKESTDQNEYILKYEDVLKLEKLGWIEYMLPIYVWKSQCQLSIEVKGSIDMQIDYVRFGYNNTEINYIDLLPDYHEFCPNVPEIFKDKYFSRKEMENLLELKDIINNL</sequence>
<comment type="caution">
    <text evidence="4">The sequence shown here is derived from an EMBL/GenBank/DDBJ whole genome shotgun (WGS) entry which is preliminary data.</text>
</comment>
<keyword evidence="1" id="KW-0677">Repeat</keyword>
<evidence type="ECO:0000313" key="4">
    <source>
        <dbReference type="EMBL" id="RIA94054.1"/>
    </source>
</evidence>
<gene>
    <name evidence="4" type="ORF">C1645_735079</name>
</gene>
<evidence type="ECO:0000256" key="1">
    <source>
        <dbReference type="ARBA" id="ARBA00022737"/>
    </source>
</evidence>
<dbReference type="PROSITE" id="PS50005">
    <property type="entry name" value="TPR"/>
    <property type="match status" value="3"/>
</dbReference>
<dbReference type="AlphaFoldDB" id="A0A397TGQ3"/>
<evidence type="ECO:0000256" key="2">
    <source>
        <dbReference type="ARBA" id="ARBA00022803"/>
    </source>
</evidence>
<dbReference type="EMBL" id="QKYT01000091">
    <property type="protein sequence ID" value="RIA94054.1"/>
    <property type="molecule type" value="Genomic_DNA"/>
</dbReference>
<dbReference type="Proteomes" id="UP000265703">
    <property type="component" value="Unassembled WGS sequence"/>
</dbReference>
<dbReference type="PANTHER" id="PTHR44858">
    <property type="entry name" value="TETRATRICOPEPTIDE REPEAT PROTEIN 6"/>
    <property type="match status" value="1"/>
</dbReference>
<dbReference type="PANTHER" id="PTHR44858:SF1">
    <property type="entry name" value="UDP-N-ACETYLGLUCOSAMINE--PEPTIDE N-ACETYLGLUCOSAMINYLTRANSFERASE SPINDLY-RELATED"/>
    <property type="match status" value="1"/>
</dbReference>
<dbReference type="InterPro" id="IPR050498">
    <property type="entry name" value="Ycf3"/>
</dbReference>